<reference evidence="2" key="1">
    <citation type="submission" date="2021-01" db="EMBL/GenBank/DDBJ databases">
        <title>Providencia vermicola LLDRA6, a soil-borne Mn(II)-oxidizing bacterium, exploits a strategy of superoxide production coupled to hydrogen peroxide consumption to generate Mn oxides, as revealed by transcriptional up-regulation of genes for phenylacetic acid catabolism.</title>
        <authorList>
            <person name="Chen S."/>
            <person name="Ding Z."/>
            <person name="Chen J."/>
            <person name="Luo J."/>
            <person name="Ruan X."/>
            <person name="Li Z."/>
            <person name="Liao F."/>
            <person name="He J."/>
            <person name="Li D."/>
        </authorList>
    </citation>
    <scope>NUCLEOTIDE SEQUENCE [LARGE SCALE GENOMIC DNA]</scope>
    <source>
        <strain evidence="2">LLDRA6</strain>
    </source>
</reference>
<proteinExistence type="predicted"/>
<dbReference type="Pfam" id="PF09612">
    <property type="entry name" value="HtrL_YibB"/>
    <property type="match status" value="1"/>
</dbReference>
<evidence type="ECO:0000313" key="2">
    <source>
        <dbReference type="Proteomes" id="UP000596157"/>
    </source>
</evidence>
<dbReference type="GeneID" id="92280956"/>
<dbReference type="EMBL" id="CP067099">
    <property type="protein sequence ID" value="QQO62370.1"/>
    <property type="molecule type" value="Genomic_DNA"/>
</dbReference>
<keyword evidence="2" id="KW-1185">Reference proteome</keyword>
<evidence type="ECO:0000313" key="1">
    <source>
        <dbReference type="EMBL" id="QQO62370.1"/>
    </source>
</evidence>
<name>A0ABX7AF23_9GAMM</name>
<organism evidence="1 2">
    <name type="scientific">Providencia manganoxydans</name>
    <dbReference type="NCBI Taxonomy" id="2923283"/>
    <lineage>
        <taxon>Bacteria</taxon>
        <taxon>Pseudomonadati</taxon>
        <taxon>Pseudomonadota</taxon>
        <taxon>Gammaproteobacteria</taxon>
        <taxon>Enterobacterales</taxon>
        <taxon>Morganellaceae</taxon>
        <taxon>Providencia</taxon>
    </lineage>
</organism>
<accession>A0ABX7AF23</accession>
<dbReference type="RefSeq" id="WP_337979668.1">
    <property type="nucleotide sequence ID" value="NZ_CP067099.1"/>
</dbReference>
<sequence>MNKSITIVTAFFDIGRGNWNREHGRSNSLERSNDTYLNYFKKLAKLDNKIIIYTTSNFKDKILDIRKGKPTHVITIDLKKKFKFILEKIATIQNSDTFKNLIDPKLLRHPEYWSSEYVLINNLKPFFVKKAIDLNLVESELAAWVDFGYVRNNKTLYGITEWYHPFDQNKIHFFSIKNTLDLTDEKAVLEKVLNNDPHIIGGVLVAGKEKWPEFYKIVFKTQKDFLSSGIIDDDQGISLTCASKYPSVFQLNYLGHMRWFRVFRLFHDGSKSNRFVRLGILLRLIK</sequence>
<protein>
    <submittedName>
        <fullName evidence="1">Protein YibB</fullName>
    </submittedName>
</protein>
<dbReference type="NCBIfam" id="TIGR02192">
    <property type="entry name" value="HtrL_YibB"/>
    <property type="match status" value="1"/>
</dbReference>
<dbReference type="InterPro" id="IPR011735">
    <property type="entry name" value="WlaTC/HtrL_glycosyltransf"/>
</dbReference>
<gene>
    <name evidence="1" type="primary">yibB</name>
    <name evidence="1" type="ORF">JI723_19520</name>
</gene>
<dbReference type="Proteomes" id="UP000596157">
    <property type="component" value="Chromosome"/>
</dbReference>